<evidence type="ECO:0000256" key="1">
    <source>
        <dbReference type="SAM" id="SignalP"/>
    </source>
</evidence>
<evidence type="ECO:0000313" key="3">
    <source>
        <dbReference type="Proteomes" id="UP000193303"/>
    </source>
</evidence>
<name>A0A1X3DL18_9NEIS</name>
<keyword evidence="1" id="KW-0732">Signal</keyword>
<feature type="chain" id="PRO_5012394546" evidence="1">
    <location>
        <begin position="20"/>
        <end position="233"/>
    </location>
</feature>
<protein>
    <submittedName>
        <fullName evidence="2">Uncharacterized protein</fullName>
    </submittedName>
</protein>
<sequence length="233" mass="25961">MRTIFLALLLSGVPLAVSAADNIDKQLLVMASHYEIGKPEQRIKKITYSIAEQNNQDGNIQLSRQIDKFSNVKMFSSAHSHLKNKTSSVKGRPDAKSLILLNHWELRWRMDEGSFITQNIEITPPPVQWSTQGGDFQSSAVLLDSNGRIFLKEQCRLGALQPAQALHSGLKGGAQHAQCRLAMNNEAGTLDIVQDFDGHYLPGAQVFIPRTLLVTNNRNGRVDKISYQIDKIN</sequence>
<accession>A0A1X3DL18</accession>
<gene>
    <name evidence="2" type="ORF">BV912_02145</name>
</gene>
<proteinExistence type="predicted"/>
<dbReference type="EMBL" id="MTAB01000003">
    <property type="protein sequence ID" value="OSI24674.1"/>
    <property type="molecule type" value="Genomic_DNA"/>
</dbReference>
<feature type="signal peptide" evidence="1">
    <location>
        <begin position="1"/>
        <end position="19"/>
    </location>
</feature>
<dbReference type="Proteomes" id="UP000193303">
    <property type="component" value="Unassembled WGS sequence"/>
</dbReference>
<dbReference type="OrthoDB" id="8601775at2"/>
<comment type="caution">
    <text evidence="2">The sequence shown here is derived from an EMBL/GenBank/DDBJ whole genome shotgun (WGS) entry which is preliminary data.</text>
</comment>
<reference evidence="3" key="1">
    <citation type="submission" date="2017-01" db="EMBL/GenBank/DDBJ databases">
        <authorList>
            <person name="Mah S.A."/>
            <person name="Swanson W.J."/>
            <person name="Moy G.W."/>
            <person name="Vacquier V.D."/>
        </authorList>
    </citation>
    <scope>NUCLEOTIDE SEQUENCE [LARGE SCALE GENOMIC DNA]</scope>
    <source>
        <strain evidence="3">124861</strain>
    </source>
</reference>
<dbReference type="AlphaFoldDB" id="A0A1X3DL18"/>
<dbReference type="RefSeq" id="WP_085358105.1">
    <property type="nucleotide sequence ID" value="NZ_MTAB01000003.1"/>
</dbReference>
<organism evidence="2 3">
    <name type="scientific">Neisseria dumasiana</name>
    <dbReference type="NCBI Taxonomy" id="1931275"/>
    <lineage>
        <taxon>Bacteria</taxon>
        <taxon>Pseudomonadati</taxon>
        <taxon>Pseudomonadota</taxon>
        <taxon>Betaproteobacteria</taxon>
        <taxon>Neisseriales</taxon>
        <taxon>Neisseriaceae</taxon>
        <taxon>Neisseria</taxon>
    </lineage>
</organism>
<evidence type="ECO:0000313" key="2">
    <source>
        <dbReference type="EMBL" id="OSI24674.1"/>
    </source>
</evidence>